<dbReference type="InterPro" id="IPR048535">
    <property type="entry name" value="RRN6_beta-prop"/>
</dbReference>
<feature type="domain" description="RRN6 K-rich C-terminal" evidence="3">
    <location>
        <begin position="841"/>
        <end position="971"/>
    </location>
</feature>
<dbReference type="InterPro" id="IPR048536">
    <property type="entry name" value="Rrn6_K-rich"/>
</dbReference>
<proteinExistence type="predicted"/>
<dbReference type="Pfam" id="PF20639">
    <property type="entry name" value="Rrn6_K-rich"/>
    <property type="match status" value="1"/>
</dbReference>
<protein>
    <recommendedName>
        <fullName evidence="7">RNA polymerase I-specific transcription initiation factor RRN6-like protein</fullName>
    </recommendedName>
</protein>
<evidence type="ECO:0000256" key="1">
    <source>
        <dbReference type="SAM" id="MobiDB-lite"/>
    </source>
</evidence>
<evidence type="ECO:0000259" key="3">
    <source>
        <dbReference type="Pfam" id="PF20639"/>
    </source>
</evidence>
<dbReference type="GO" id="GO:0001179">
    <property type="term" value="F:RNA polymerase I general transcription initiation factor binding"/>
    <property type="evidence" value="ECO:0007669"/>
    <property type="project" value="TreeGrafter"/>
</dbReference>
<dbReference type="InterPro" id="IPR019350">
    <property type="entry name" value="RNA_pol_I-sp_TIF_RRN6-like"/>
</dbReference>
<dbReference type="PANTHER" id="PTHR28221">
    <property type="entry name" value="RNA POLYMERASE I-SPECIFIC TRANSCRIPTION INITIATION FACTOR RRN6"/>
    <property type="match status" value="1"/>
</dbReference>
<dbReference type="PANTHER" id="PTHR28221:SF2">
    <property type="entry name" value="RNA POLYMERASE I-SPECIFIC TRANSCRIPTION INITIATION FACTOR RRN6"/>
    <property type="match status" value="1"/>
</dbReference>
<dbReference type="Proteomes" id="UP000308549">
    <property type="component" value="Unassembled WGS sequence"/>
</dbReference>
<feature type="compositionally biased region" description="Basic residues" evidence="1">
    <location>
        <begin position="962"/>
        <end position="971"/>
    </location>
</feature>
<dbReference type="GO" id="GO:0001163">
    <property type="term" value="F:RNA polymerase I transcription regulatory region sequence-specific DNA binding"/>
    <property type="evidence" value="ECO:0007669"/>
    <property type="project" value="TreeGrafter"/>
</dbReference>
<reference evidence="5 6" key="1">
    <citation type="submission" date="2017-03" db="EMBL/GenBank/DDBJ databases">
        <title>Genomes of endolithic fungi from Antarctica.</title>
        <authorList>
            <person name="Coleine C."/>
            <person name="Masonjones S."/>
            <person name="Stajich J.E."/>
        </authorList>
    </citation>
    <scope>NUCLEOTIDE SEQUENCE [LARGE SCALE GENOMIC DNA]</scope>
    <source>
        <strain evidence="5 6">CCFEE 6315</strain>
    </source>
</reference>
<dbReference type="InterPro" id="IPR048537">
    <property type="entry name" value="RRN6_HB"/>
</dbReference>
<evidence type="ECO:0000259" key="4">
    <source>
        <dbReference type="Pfam" id="PF20640"/>
    </source>
</evidence>
<comment type="caution">
    <text evidence="5">The sequence shown here is derived from an EMBL/GenBank/DDBJ whole genome shotgun (WGS) entry which is preliminary data.</text>
</comment>
<feature type="region of interest" description="Disordered" evidence="1">
    <location>
        <begin position="780"/>
        <end position="804"/>
    </location>
</feature>
<dbReference type="Pfam" id="PF10214">
    <property type="entry name" value="Rrn6_beta-prop"/>
    <property type="match status" value="1"/>
</dbReference>
<evidence type="ECO:0000313" key="5">
    <source>
        <dbReference type="EMBL" id="TKA24980.1"/>
    </source>
</evidence>
<feature type="region of interest" description="Disordered" evidence="1">
    <location>
        <begin position="887"/>
        <end position="971"/>
    </location>
</feature>
<name>A0A4U0TS46_9PEZI</name>
<accession>A0A4U0TS46</accession>
<dbReference type="GO" id="GO:0070860">
    <property type="term" value="C:RNA polymerase I core factor complex"/>
    <property type="evidence" value="ECO:0007669"/>
    <property type="project" value="TreeGrafter"/>
</dbReference>
<keyword evidence="6" id="KW-1185">Reference proteome</keyword>
<dbReference type="GO" id="GO:0042790">
    <property type="term" value="P:nucleolar large rRNA transcription by RNA polymerase I"/>
    <property type="evidence" value="ECO:0007669"/>
    <property type="project" value="TreeGrafter"/>
</dbReference>
<feature type="domain" description="RRN6 beta-propeller" evidence="2">
    <location>
        <begin position="110"/>
        <end position="447"/>
    </location>
</feature>
<dbReference type="EMBL" id="NAJL01000039">
    <property type="protein sequence ID" value="TKA24980.1"/>
    <property type="molecule type" value="Genomic_DNA"/>
</dbReference>
<dbReference type="OrthoDB" id="4090074at2759"/>
<evidence type="ECO:0008006" key="7">
    <source>
        <dbReference type="Google" id="ProtNLM"/>
    </source>
</evidence>
<feature type="compositionally biased region" description="Low complexity" evidence="1">
    <location>
        <begin position="902"/>
        <end position="914"/>
    </location>
</feature>
<evidence type="ECO:0000259" key="2">
    <source>
        <dbReference type="Pfam" id="PF10214"/>
    </source>
</evidence>
<evidence type="ECO:0000313" key="6">
    <source>
        <dbReference type="Proteomes" id="UP000308549"/>
    </source>
</evidence>
<organism evidence="5 6">
    <name type="scientific">Salinomyces thailandicus</name>
    <dbReference type="NCBI Taxonomy" id="706561"/>
    <lineage>
        <taxon>Eukaryota</taxon>
        <taxon>Fungi</taxon>
        <taxon>Dikarya</taxon>
        <taxon>Ascomycota</taxon>
        <taxon>Pezizomycotina</taxon>
        <taxon>Dothideomycetes</taxon>
        <taxon>Dothideomycetidae</taxon>
        <taxon>Mycosphaerellales</taxon>
        <taxon>Teratosphaeriaceae</taxon>
        <taxon>Salinomyces</taxon>
    </lineage>
</organism>
<gene>
    <name evidence="5" type="ORF">B0A50_06078</name>
</gene>
<feature type="domain" description="RRN6 helical bundle" evidence="4">
    <location>
        <begin position="537"/>
        <end position="736"/>
    </location>
</feature>
<dbReference type="Pfam" id="PF20640">
    <property type="entry name" value="Rrn6_HB"/>
    <property type="match status" value="1"/>
</dbReference>
<sequence>MADRTRDGLPYGQFGRALYDLDEEEWTFERLPTAGAVLDLLGEPEQISAPTAVEIATEDGGSNHQIPSVRHARETQGIIKAHPELQPASSLLPPLLRVGEAVESATEHHDPLMGNLLAVGTISSEIDKNPVSVLAFSGGPAGNHLRIVELKKQRQGWADTKNAWIEVPAIHGEQTEWLGDGSPIQQISFARALEGGDASLAVRTRTKTFIFWPVLRRRRFEGPSKSRLDVNMVFELPISMTGGSSHVDVAFNPWYNRQFAVTDHIGCWSVWELVGRAKMTARPILQSTDANGEREGRPAMDDGRKRVLWVCDPTVLAHATRDHVSLFRVDDDTRWNTRIDIVSLESAQGWILDIAVAPSHPSHLWVLTAHRLVVYLVWKDDEGELSYRSVTSVRHYRNPEDITLSMLVFDDNDDLVVLLCSKLDTLTISFRFHFQDDKNVNVFDPTSICGLSRARAGLQIMPTRFGSRFLQNDTHTVSQWRNTGIRFHSLLSLGQHHELGQQLLYSNPSTFAGSLLTPPAWRGLLTAKSSTRLPRAQFVVDDDDDDEAEEDAEARRRKRKPATSFLHRRRLLVSAPKGADETFALERMADGLSGSKGQMSAGTVMNAARDALDQQDTEAAVPLRTLRDFGSSELTFAHTDEATSHLADLLRDGTDEGTGKGQESASERTTRLAIQQTCILGSDSFPKIGSRPSLADVYNRMIDEWISPLSAHISGRTRLAKEQCVRQVAMDVVLASHVMRVEDVESLAQEPQSSRQQDWELPIRGVKGVSSYQDIPSSNYLGPSSELESQQNVLPTPSPTATPSIMTGSSATSIFAPEAIRLAKYTAFSKPAVTTLPRSLNNVLSHWQPGTDPSDYDWLTTSRRIRHIDEELEDSAGMTEKERARMQRRAERHIRRQRKEAAASQAAQFASSQAPEIAISASQPSGLKVESQPTGAPAGNLSQGLGELSASQAVRGRFGGRPAKKKRKQGF</sequence>
<dbReference type="AlphaFoldDB" id="A0A4U0TS46"/>